<proteinExistence type="predicted"/>
<evidence type="ECO:0000313" key="3">
    <source>
        <dbReference type="Proteomes" id="UP000299102"/>
    </source>
</evidence>
<comment type="caution">
    <text evidence="2">The sequence shown here is derived from an EMBL/GenBank/DDBJ whole genome shotgun (WGS) entry which is preliminary data.</text>
</comment>
<name>A0A4C1WA82_EUMVA</name>
<dbReference type="AlphaFoldDB" id="A0A4C1WA82"/>
<evidence type="ECO:0000313" key="2">
    <source>
        <dbReference type="EMBL" id="GBP48298.1"/>
    </source>
</evidence>
<organism evidence="2 3">
    <name type="scientific">Eumeta variegata</name>
    <name type="common">Bagworm moth</name>
    <name type="synonym">Eumeta japonica</name>
    <dbReference type="NCBI Taxonomy" id="151549"/>
    <lineage>
        <taxon>Eukaryota</taxon>
        <taxon>Metazoa</taxon>
        <taxon>Ecdysozoa</taxon>
        <taxon>Arthropoda</taxon>
        <taxon>Hexapoda</taxon>
        <taxon>Insecta</taxon>
        <taxon>Pterygota</taxon>
        <taxon>Neoptera</taxon>
        <taxon>Endopterygota</taxon>
        <taxon>Lepidoptera</taxon>
        <taxon>Glossata</taxon>
        <taxon>Ditrysia</taxon>
        <taxon>Tineoidea</taxon>
        <taxon>Psychidae</taxon>
        <taxon>Oiketicinae</taxon>
        <taxon>Eumeta</taxon>
    </lineage>
</organism>
<dbReference type="Proteomes" id="UP000299102">
    <property type="component" value="Unassembled WGS sequence"/>
</dbReference>
<gene>
    <name evidence="2" type="ORF">EVAR_34791_1</name>
</gene>
<keyword evidence="3" id="KW-1185">Reference proteome</keyword>
<feature type="region of interest" description="Disordered" evidence="1">
    <location>
        <begin position="1"/>
        <end position="20"/>
    </location>
</feature>
<reference evidence="2 3" key="1">
    <citation type="journal article" date="2019" name="Commun. Biol.">
        <title>The bagworm genome reveals a unique fibroin gene that provides high tensile strength.</title>
        <authorList>
            <person name="Kono N."/>
            <person name="Nakamura H."/>
            <person name="Ohtoshi R."/>
            <person name="Tomita M."/>
            <person name="Numata K."/>
            <person name="Arakawa K."/>
        </authorList>
    </citation>
    <scope>NUCLEOTIDE SEQUENCE [LARGE SCALE GENOMIC DNA]</scope>
</reference>
<accession>A0A4C1WA82</accession>
<evidence type="ECO:0000256" key="1">
    <source>
        <dbReference type="SAM" id="MobiDB-lite"/>
    </source>
</evidence>
<sequence>MLTRFQLSTTPPPGLSPNRPKLSGNLSLVKLWNAVGLVGSIRSSRLKVIRVDANASMSSGGAAVKSAALSQGGTGLEFDHGRIGQ</sequence>
<dbReference type="EMBL" id="BGZK01000521">
    <property type="protein sequence ID" value="GBP48298.1"/>
    <property type="molecule type" value="Genomic_DNA"/>
</dbReference>
<protein>
    <submittedName>
        <fullName evidence="2">Uncharacterized protein</fullName>
    </submittedName>
</protein>